<sequence>MELQYSILTPSKMLVEKGDKKILIMGEATLTPAFYADIKSIKKWESPYDKEEITEEEKTELIQRITEESQKEGNIRVYFE</sequence>
<name>A0A1G6TH26_9BACT</name>
<dbReference type="InterPro" id="IPR028148">
    <property type="entry name" value="Imm74"/>
</dbReference>
<gene>
    <name evidence="1" type="ORF">SAMN05216323_11232</name>
</gene>
<keyword evidence="2" id="KW-1185">Reference proteome</keyword>
<dbReference type="OrthoDB" id="1495580at2"/>
<organism evidence="1 2">
    <name type="scientific">Williamwhitmania taraxaci</name>
    <dbReference type="NCBI Taxonomy" id="1640674"/>
    <lineage>
        <taxon>Bacteria</taxon>
        <taxon>Pseudomonadati</taxon>
        <taxon>Bacteroidota</taxon>
        <taxon>Bacteroidia</taxon>
        <taxon>Bacteroidales</taxon>
        <taxon>Williamwhitmaniaceae</taxon>
        <taxon>Williamwhitmania</taxon>
    </lineage>
</organism>
<evidence type="ECO:0000313" key="2">
    <source>
        <dbReference type="Proteomes" id="UP000199452"/>
    </source>
</evidence>
<evidence type="ECO:0000313" key="1">
    <source>
        <dbReference type="EMBL" id="SDD28373.1"/>
    </source>
</evidence>
<dbReference type="Pfam" id="PF15603">
    <property type="entry name" value="Imm74"/>
    <property type="match status" value="1"/>
</dbReference>
<dbReference type="RefSeq" id="WP_092441012.1">
    <property type="nucleotide sequence ID" value="NZ_FMYP01000123.1"/>
</dbReference>
<dbReference type="AlphaFoldDB" id="A0A1G6TH26"/>
<proteinExistence type="predicted"/>
<dbReference type="EMBL" id="FMYP01000123">
    <property type="protein sequence ID" value="SDD28373.1"/>
    <property type="molecule type" value="Genomic_DNA"/>
</dbReference>
<dbReference type="STRING" id="1640674.SAMN05216323_11232"/>
<reference evidence="1 2" key="1">
    <citation type="submission" date="2016-09" db="EMBL/GenBank/DDBJ databases">
        <authorList>
            <person name="Capua I."/>
            <person name="De Benedictis P."/>
            <person name="Joannis T."/>
            <person name="Lombin L.H."/>
            <person name="Cattoli G."/>
        </authorList>
    </citation>
    <scope>NUCLEOTIDE SEQUENCE [LARGE SCALE GENOMIC DNA]</scope>
    <source>
        <strain evidence="1 2">A7P-90m</strain>
    </source>
</reference>
<protein>
    <submittedName>
        <fullName evidence="1">Immunity protein 74</fullName>
    </submittedName>
</protein>
<dbReference type="Proteomes" id="UP000199452">
    <property type="component" value="Unassembled WGS sequence"/>
</dbReference>
<accession>A0A1G6TH26</accession>